<dbReference type="Gene3D" id="1.10.287.1260">
    <property type="match status" value="1"/>
</dbReference>
<dbReference type="GO" id="GO:0008381">
    <property type="term" value="F:mechanosensitive monoatomic ion channel activity"/>
    <property type="evidence" value="ECO:0007669"/>
    <property type="project" value="InterPro"/>
</dbReference>
<feature type="transmembrane region" description="Helical" evidence="7">
    <location>
        <begin position="103"/>
        <end position="122"/>
    </location>
</feature>
<dbReference type="InterPro" id="IPR049142">
    <property type="entry name" value="MS_channel_1st"/>
</dbReference>
<comment type="similarity">
    <text evidence="2">Belongs to the MscS (TC 1.A.23) family.</text>
</comment>
<feature type="domain" description="Mechanosensitive ion channel MscS C-terminal" evidence="9">
    <location>
        <begin position="229"/>
        <end position="306"/>
    </location>
</feature>
<dbReference type="SUPFAM" id="SSF50182">
    <property type="entry name" value="Sm-like ribonucleoproteins"/>
    <property type="match status" value="1"/>
</dbReference>
<dbReference type="PANTHER" id="PTHR30460">
    <property type="entry name" value="MODERATE CONDUCTANCE MECHANOSENSITIVE CHANNEL YBIO"/>
    <property type="match status" value="1"/>
</dbReference>
<evidence type="ECO:0000256" key="1">
    <source>
        <dbReference type="ARBA" id="ARBA00004651"/>
    </source>
</evidence>
<organism evidence="11 12">
    <name type="scientific">Actinoalloteichus hoggarensis</name>
    <dbReference type="NCBI Taxonomy" id="1470176"/>
    <lineage>
        <taxon>Bacteria</taxon>
        <taxon>Bacillati</taxon>
        <taxon>Actinomycetota</taxon>
        <taxon>Actinomycetes</taxon>
        <taxon>Pseudonocardiales</taxon>
        <taxon>Pseudonocardiaceae</taxon>
        <taxon>Actinoalloteichus</taxon>
    </lineage>
</organism>
<dbReference type="FunFam" id="1.10.287.1260:FF:000005">
    <property type="entry name" value="Mechanosensitive ion channel family protein"/>
    <property type="match status" value="1"/>
</dbReference>
<dbReference type="FunFam" id="2.30.30.60:FF:000001">
    <property type="entry name" value="MscS Mechanosensitive ion channel"/>
    <property type="match status" value="1"/>
</dbReference>
<keyword evidence="3" id="KW-1003">Cell membrane</keyword>
<dbReference type="GO" id="GO:0005886">
    <property type="term" value="C:plasma membrane"/>
    <property type="evidence" value="ECO:0007669"/>
    <property type="project" value="UniProtKB-SubCell"/>
</dbReference>
<evidence type="ECO:0000256" key="7">
    <source>
        <dbReference type="SAM" id="Phobius"/>
    </source>
</evidence>
<dbReference type="InterPro" id="IPR049278">
    <property type="entry name" value="MS_channel_C"/>
</dbReference>
<feature type="transmembrane region" description="Helical" evidence="7">
    <location>
        <begin position="34"/>
        <end position="55"/>
    </location>
</feature>
<dbReference type="InterPro" id="IPR023408">
    <property type="entry name" value="MscS_beta-dom_sf"/>
</dbReference>
<evidence type="ECO:0000256" key="2">
    <source>
        <dbReference type="ARBA" id="ARBA00008017"/>
    </source>
</evidence>
<keyword evidence="12" id="KW-1185">Reference proteome</keyword>
<dbReference type="InterPro" id="IPR006685">
    <property type="entry name" value="MscS_channel_2nd"/>
</dbReference>
<dbReference type="PANTHER" id="PTHR30460:SF0">
    <property type="entry name" value="MODERATE CONDUCTANCE MECHANOSENSITIVE CHANNEL YBIO"/>
    <property type="match status" value="1"/>
</dbReference>
<proteinExistence type="inferred from homology"/>
<evidence type="ECO:0000259" key="10">
    <source>
        <dbReference type="Pfam" id="PF21088"/>
    </source>
</evidence>
<dbReference type="InterPro" id="IPR011066">
    <property type="entry name" value="MscS_channel_C_sf"/>
</dbReference>
<dbReference type="Gene3D" id="2.30.30.60">
    <property type="match status" value="1"/>
</dbReference>
<dbReference type="OrthoDB" id="4638917at2"/>
<dbReference type="InterPro" id="IPR010920">
    <property type="entry name" value="LSM_dom_sf"/>
</dbReference>
<dbReference type="EMBL" id="CP022521">
    <property type="protein sequence ID" value="ASO19125.1"/>
    <property type="molecule type" value="Genomic_DNA"/>
</dbReference>
<dbReference type="KEGG" id="ahg:AHOG_07390"/>
<evidence type="ECO:0000256" key="4">
    <source>
        <dbReference type="ARBA" id="ARBA00022692"/>
    </source>
</evidence>
<comment type="subcellular location">
    <subcellularLocation>
        <location evidence="1">Cell membrane</location>
        <topology evidence="1">Multi-pass membrane protein</topology>
    </subcellularLocation>
</comment>
<dbReference type="Pfam" id="PF21082">
    <property type="entry name" value="MS_channel_3rd"/>
    <property type="match status" value="1"/>
</dbReference>
<dbReference type="InterPro" id="IPR011014">
    <property type="entry name" value="MscS_channel_TM-2"/>
</dbReference>
<feature type="domain" description="Mechanosensitive ion channel transmembrane helices 2/3" evidence="10">
    <location>
        <begin position="108"/>
        <end position="148"/>
    </location>
</feature>
<dbReference type="Pfam" id="PF21088">
    <property type="entry name" value="MS_channel_1st"/>
    <property type="match status" value="1"/>
</dbReference>
<dbReference type="RefSeq" id="WP_093944251.1">
    <property type="nucleotide sequence ID" value="NZ_CP022521.1"/>
</dbReference>
<evidence type="ECO:0000256" key="3">
    <source>
        <dbReference type="ARBA" id="ARBA00022475"/>
    </source>
</evidence>
<protein>
    <submittedName>
        <fullName evidence="11">Putative MscS family protein YkuT</fullName>
    </submittedName>
</protein>
<keyword evidence="4 7" id="KW-0812">Transmembrane</keyword>
<evidence type="ECO:0000259" key="9">
    <source>
        <dbReference type="Pfam" id="PF21082"/>
    </source>
</evidence>
<evidence type="ECO:0000313" key="12">
    <source>
        <dbReference type="Proteomes" id="UP000204221"/>
    </source>
</evidence>
<gene>
    <name evidence="11" type="primary">ykuT</name>
    <name evidence="11" type="ORF">AHOG_07390</name>
</gene>
<dbReference type="AlphaFoldDB" id="A0A221W011"/>
<dbReference type="InterPro" id="IPR045276">
    <property type="entry name" value="YbiO_bact"/>
</dbReference>
<feature type="transmembrane region" description="Helical" evidence="7">
    <location>
        <begin position="128"/>
        <end position="151"/>
    </location>
</feature>
<sequence length="318" mass="34135">MPTAAPDCAREEDSWCERVYELTDNAVVAQISPALITAVQILLIFLAAFVVRFILHRAIGRATRMSGEQKIPALLRPLRDRAPDALGPLLSERRIQRARTIGSVLKSITSFVVYGFALILSLDQLGIQMAPIIASAGVLGVAIGFGAQNLVRDFLSGIFMMLEDQYGVGDIVDLGDAIGTVEAVGLRVTTVRDLGGTVWYVRNGEVLRVGNFSQGHAVAVVDLPLSHSADVDAALELAQATAAEAAAQAPLAESVLEPPEMLGVDQITPDTITIRLTIKVRPGRQWAVARALRARIKAAFDRAEISAPYPSGRPFYQG</sequence>
<feature type="domain" description="Mechanosensitive ion channel MscS" evidence="8">
    <location>
        <begin position="149"/>
        <end position="213"/>
    </location>
</feature>
<dbReference type="Proteomes" id="UP000204221">
    <property type="component" value="Chromosome"/>
</dbReference>
<name>A0A221W011_9PSEU</name>
<accession>A0A221W011</accession>
<evidence type="ECO:0000313" key="11">
    <source>
        <dbReference type="EMBL" id="ASO19125.1"/>
    </source>
</evidence>
<keyword evidence="6 7" id="KW-0472">Membrane</keyword>
<reference evidence="11 12" key="1">
    <citation type="submission" date="2017-07" db="EMBL/GenBank/DDBJ databases">
        <title>Complete genome sequence of Actinoalloteichus hoggarensis DSM 45943, type strain of Actinoalloteichus hoggarensis.</title>
        <authorList>
            <person name="Ruckert C."/>
            <person name="Nouioui I."/>
            <person name="Willmese J."/>
            <person name="van Wezel G."/>
            <person name="Klenk H.-P."/>
            <person name="Kalinowski J."/>
            <person name="Zotchev S.B."/>
        </authorList>
    </citation>
    <scope>NUCLEOTIDE SEQUENCE [LARGE SCALE GENOMIC DNA]</scope>
    <source>
        <strain evidence="11 12">DSM 45943</strain>
    </source>
</reference>
<dbReference type="SUPFAM" id="SSF82861">
    <property type="entry name" value="Mechanosensitive channel protein MscS (YggB), transmembrane region"/>
    <property type="match status" value="1"/>
</dbReference>
<dbReference type="Gene3D" id="3.30.70.100">
    <property type="match status" value="1"/>
</dbReference>
<keyword evidence="5 7" id="KW-1133">Transmembrane helix</keyword>
<dbReference type="SUPFAM" id="SSF82689">
    <property type="entry name" value="Mechanosensitive channel protein MscS (YggB), C-terminal domain"/>
    <property type="match status" value="1"/>
</dbReference>
<evidence type="ECO:0000256" key="5">
    <source>
        <dbReference type="ARBA" id="ARBA00022989"/>
    </source>
</evidence>
<dbReference type="Pfam" id="PF00924">
    <property type="entry name" value="MS_channel_2nd"/>
    <property type="match status" value="1"/>
</dbReference>
<evidence type="ECO:0000259" key="8">
    <source>
        <dbReference type="Pfam" id="PF00924"/>
    </source>
</evidence>
<evidence type="ECO:0000256" key="6">
    <source>
        <dbReference type="ARBA" id="ARBA00023136"/>
    </source>
</evidence>